<keyword evidence="3" id="KW-0614">Plasmid</keyword>
<reference evidence="3" key="1">
    <citation type="journal article" date="2014" name="Antimicrob. Agents Chemother.">
        <title>Comparative Genomic Analysis of KPC-Encoding pKpQIL-Like Plasmids and Their Distribution in New Jersey and New York Hospitals.</title>
        <authorList>
            <person name="Chen L."/>
            <person name="Chavda K.D."/>
            <person name="Melano R.G."/>
            <person name="Jacobs M.R."/>
            <person name="Koll B."/>
            <person name="Hong T."/>
            <person name="Rojtman A.D."/>
            <person name="Levi M.H."/>
            <person name="Bonomo R.A."/>
            <person name="Kreiswirth B.N."/>
        </authorList>
    </citation>
    <scope>NUCLEOTIDE SEQUENCE</scope>
    <source>
        <strain evidence="3">BK28960</strain>
        <plasmid evidence="3">pKpQIL-Ec</plasmid>
    </source>
</reference>
<dbReference type="InterPro" id="IPR041250">
    <property type="entry name" value="HTH_54"/>
</dbReference>
<dbReference type="InterPro" id="IPR027417">
    <property type="entry name" value="P-loop_NTPase"/>
</dbReference>
<dbReference type="Gene3D" id="3.40.50.300">
    <property type="entry name" value="P-loop containing nucleotide triphosphate hydrolases"/>
    <property type="match status" value="1"/>
</dbReference>
<name>X2JDN1_ECOLX</name>
<feature type="domain" description="ParA helix turn helix" evidence="2">
    <location>
        <begin position="86"/>
        <end position="172"/>
    </location>
</feature>
<dbReference type="Pfam" id="PF18607">
    <property type="entry name" value="HTH_54"/>
    <property type="match status" value="1"/>
</dbReference>
<dbReference type="InterPro" id="IPR025669">
    <property type="entry name" value="AAA_dom"/>
</dbReference>
<geneLocation type="plasmid" evidence="3">
    <name>pKpQIL-Ec</name>
</geneLocation>
<feature type="domain" description="AAA" evidence="1">
    <location>
        <begin position="179"/>
        <end position="349"/>
    </location>
</feature>
<dbReference type="AlphaFoldDB" id="X2JDN1"/>
<dbReference type="CDD" id="cd02042">
    <property type="entry name" value="ParAB_family"/>
    <property type="match status" value="1"/>
</dbReference>
<dbReference type="PANTHER" id="PTHR13696:SF98">
    <property type="entry name" value="PLASMID PARTITION PROTEIN A"/>
    <property type="match status" value="1"/>
</dbReference>
<evidence type="ECO:0000259" key="1">
    <source>
        <dbReference type="Pfam" id="PF13614"/>
    </source>
</evidence>
<evidence type="ECO:0000259" key="2">
    <source>
        <dbReference type="Pfam" id="PF18607"/>
    </source>
</evidence>
<sequence length="469" mass="52849">MFPLCKHTCLLTSEPIYKHMYQRSAFESLAERATKTPISIISCTSRYLLYTPSCTINVLYIENIMENRMKRDYGGVGSIARRAGILLESMSRDIEDQRKEFNLTEYFQTFTRNAVAKLPKLSRRIVEQAIKEMEDAGYDFNKKRVGNVEQYALTVQNVIDIYAHRKIPKYREIHQSPYVIFVVNLKGGVSKTVSTVTLAHALRVHQDLLRHDLRILVIDLDPQASSTMFLDHTHSIGSILETAAQAMLNDVDAETLRNEVIRPTIIPGVDVIPASIDDGFVASAWKELVSEHLPGVNQYEVLRKIIIDRVADDYDFILIDTGPHLDPFLLNGLAASDLILTPTPPAQVDFHSTLKYLTRLPEMLETLEEEGIEPRLAASIGFMSKMTGKPDHLVSHSLAREVYTSSILDSSLPRLDGFERCGETFDTIISANPASYPGSNDALKKARTEAEHFTKAVFDRIEFLRSQSA</sequence>
<dbReference type="Pfam" id="PF13614">
    <property type="entry name" value="AAA_31"/>
    <property type="match status" value="1"/>
</dbReference>
<dbReference type="InterPro" id="IPR050678">
    <property type="entry name" value="DNA_Partitioning_ATPase"/>
</dbReference>
<accession>X2JDN1</accession>
<protein>
    <submittedName>
        <fullName evidence="3">Chromosome (Plasmid) partitioning protein ParA</fullName>
    </submittedName>
</protein>
<dbReference type="EMBL" id="KJ146688">
    <property type="protein sequence ID" value="AHN60362.1"/>
    <property type="molecule type" value="Genomic_DNA"/>
</dbReference>
<proteinExistence type="predicted"/>
<organism evidence="3">
    <name type="scientific">Escherichia coli</name>
    <dbReference type="NCBI Taxonomy" id="562"/>
    <lineage>
        <taxon>Bacteria</taxon>
        <taxon>Pseudomonadati</taxon>
        <taxon>Pseudomonadota</taxon>
        <taxon>Gammaproteobacteria</taxon>
        <taxon>Enterobacterales</taxon>
        <taxon>Enterobacteriaceae</taxon>
        <taxon>Escherichia</taxon>
    </lineage>
</organism>
<evidence type="ECO:0000313" key="3">
    <source>
        <dbReference type="EMBL" id="AHN60362.1"/>
    </source>
</evidence>
<dbReference type="PANTHER" id="PTHR13696">
    <property type="entry name" value="P-LOOP CONTAINING NUCLEOSIDE TRIPHOSPHATE HYDROLASE"/>
    <property type="match status" value="1"/>
</dbReference>
<dbReference type="SUPFAM" id="SSF52540">
    <property type="entry name" value="P-loop containing nucleoside triphosphate hydrolases"/>
    <property type="match status" value="1"/>
</dbReference>
<dbReference type="Gene3D" id="1.10.1660.30">
    <property type="match status" value="1"/>
</dbReference>